<accession>A0ABR7C5R6</accession>
<evidence type="ECO:0000259" key="2">
    <source>
        <dbReference type="Pfam" id="PF08522"/>
    </source>
</evidence>
<dbReference type="Pfam" id="PF08522">
    <property type="entry name" value="BT_3987-like_N"/>
    <property type="match status" value="1"/>
</dbReference>
<evidence type="ECO:0000256" key="1">
    <source>
        <dbReference type="SAM" id="SignalP"/>
    </source>
</evidence>
<comment type="caution">
    <text evidence="3">The sequence shown here is derived from an EMBL/GenBank/DDBJ whole genome shotgun (WGS) entry which is preliminary data.</text>
</comment>
<dbReference type="InterPro" id="IPR013728">
    <property type="entry name" value="BT_3987-like_N"/>
</dbReference>
<sequence length="166" mass="18641">MKSKLLLLMSCAFFLLSCGDDEEMQYANIYFPLSTWASKSDFFIANFDYAKDTTYIVGAYCGGSIPVPQNVSVSIGLSVDSLKKLQLKEPSFASYEVLPEGSYDITPADTVAVIKENTNRGDLRIIFHTTKLDPTKQYVLPLRIKATSHYELAPQHSYLFFGIKKQ</sequence>
<proteinExistence type="predicted"/>
<reference evidence="3 4" key="1">
    <citation type="submission" date="2020-08" db="EMBL/GenBank/DDBJ databases">
        <title>Genome public.</title>
        <authorList>
            <person name="Liu C."/>
            <person name="Sun Q."/>
        </authorList>
    </citation>
    <scope>NUCLEOTIDE SEQUENCE [LARGE SCALE GENOMIC DNA]</scope>
    <source>
        <strain evidence="3 4">M27</strain>
    </source>
</reference>
<feature type="domain" description="BT-3987-like N-terminal" evidence="2">
    <location>
        <begin position="27"/>
        <end position="150"/>
    </location>
</feature>
<evidence type="ECO:0000313" key="3">
    <source>
        <dbReference type="EMBL" id="MBC5603152.1"/>
    </source>
</evidence>
<keyword evidence="4" id="KW-1185">Reference proteome</keyword>
<name>A0ABR7C5R6_9BACE</name>
<dbReference type="EMBL" id="JACOOE010000001">
    <property type="protein sequence ID" value="MBC5603152.1"/>
    <property type="molecule type" value="Genomic_DNA"/>
</dbReference>
<dbReference type="PROSITE" id="PS51257">
    <property type="entry name" value="PROKAR_LIPOPROTEIN"/>
    <property type="match status" value="1"/>
</dbReference>
<gene>
    <name evidence="3" type="ORF">H8S67_00460</name>
</gene>
<organism evidence="3 4">
    <name type="scientific">Bacteroides difficilis</name>
    <dbReference type="NCBI Taxonomy" id="2763021"/>
    <lineage>
        <taxon>Bacteria</taxon>
        <taxon>Pseudomonadati</taxon>
        <taxon>Bacteroidota</taxon>
        <taxon>Bacteroidia</taxon>
        <taxon>Bacteroidales</taxon>
        <taxon>Bacteroidaceae</taxon>
        <taxon>Bacteroides</taxon>
    </lineage>
</organism>
<evidence type="ECO:0000313" key="4">
    <source>
        <dbReference type="Proteomes" id="UP000600600"/>
    </source>
</evidence>
<dbReference type="Proteomes" id="UP000600600">
    <property type="component" value="Unassembled WGS sequence"/>
</dbReference>
<feature type="signal peptide" evidence="1">
    <location>
        <begin position="1"/>
        <end position="19"/>
    </location>
</feature>
<protein>
    <submittedName>
        <fullName evidence="3">DUF1735 domain-containing protein</fullName>
    </submittedName>
</protein>
<dbReference type="Gene3D" id="2.60.40.1740">
    <property type="entry name" value="hypothetical protein (bacova_03559)"/>
    <property type="match status" value="1"/>
</dbReference>
<dbReference type="RefSeq" id="WP_186966024.1">
    <property type="nucleotide sequence ID" value="NZ_JACOOE010000001.1"/>
</dbReference>
<keyword evidence="1" id="KW-0732">Signal</keyword>
<feature type="chain" id="PRO_5047012793" evidence="1">
    <location>
        <begin position="20"/>
        <end position="166"/>
    </location>
</feature>